<dbReference type="SUPFAM" id="SSF109604">
    <property type="entry name" value="HD-domain/PDEase-like"/>
    <property type="match status" value="2"/>
</dbReference>
<dbReference type="InterPro" id="IPR029016">
    <property type="entry name" value="GAF-like_dom_sf"/>
</dbReference>
<dbReference type="SUPFAM" id="SSF55781">
    <property type="entry name" value="GAF domain-like"/>
    <property type="match status" value="1"/>
</dbReference>
<dbReference type="PANTHER" id="PTHR45228">
    <property type="entry name" value="CYCLIC DI-GMP PHOSPHODIESTERASE TM_0186-RELATED"/>
    <property type="match status" value="1"/>
</dbReference>
<dbReference type="InterPro" id="IPR037522">
    <property type="entry name" value="HD_GYP_dom"/>
</dbReference>
<evidence type="ECO:0000313" key="3">
    <source>
        <dbReference type="Proteomes" id="UP000430519"/>
    </source>
</evidence>
<dbReference type="PROSITE" id="PS51832">
    <property type="entry name" value="HD_GYP"/>
    <property type="match status" value="1"/>
</dbReference>
<evidence type="ECO:0000259" key="1">
    <source>
        <dbReference type="PROSITE" id="PS51832"/>
    </source>
</evidence>
<dbReference type="InterPro" id="IPR052020">
    <property type="entry name" value="Cyclic_di-GMP/3'3'-cGAMP_PDE"/>
</dbReference>
<dbReference type="Proteomes" id="UP000430519">
    <property type="component" value="Unassembled WGS sequence"/>
</dbReference>
<dbReference type="RefSeq" id="WP_160977922.1">
    <property type="nucleotide sequence ID" value="NZ_WVHK01000017.1"/>
</dbReference>
<dbReference type="SMART" id="SM00471">
    <property type="entry name" value="HDc"/>
    <property type="match status" value="1"/>
</dbReference>
<dbReference type="AlphaFoldDB" id="A0A6I4YAE3"/>
<organism evidence="2 3">
    <name type="scientific">Deinococcus xianganensis</name>
    <dbReference type="NCBI Taxonomy" id="1507289"/>
    <lineage>
        <taxon>Bacteria</taxon>
        <taxon>Thermotogati</taxon>
        <taxon>Deinococcota</taxon>
        <taxon>Deinococci</taxon>
        <taxon>Deinococcales</taxon>
        <taxon>Deinococcaceae</taxon>
        <taxon>Deinococcus</taxon>
    </lineage>
</organism>
<sequence>MTSTGAAEPDPQISGAGQDLAQRIVHLAQVALSAPDLPSGIVPTLEALISDTAAVGSAYFHLEAQDLTFRVRAATGEMPATPAMQAIATHGLPAGTPLLLALRDSRAPLYFADTAASPVTAGFPELGVASLAAAPVRAATGELLGAFLMHTFTPHGWQAHEQALFGSIGATLATLAGRLTAEQQAREAREAALRALGLALETRDRETLGHTDRVTALALRMGRELGWDAERLEALRWGAYLHDIGKIAVPDSVLLKRGALDAPERSEMQRHVTEGVRFAQALGFLPPQAMNVIRDHHERWDGAGYPSGAAGQAISEEGRVFALCDVFDALTSERPYKTASGAAGQAISEEGRVFALCDVFDALTSERPYKTAWTPGAALAELRTQAGAHFDPALVRTFTDLIERGPDPQDPGGAPHGLA</sequence>
<dbReference type="InterPro" id="IPR003607">
    <property type="entry name" value="HD/PDEase_dom"/>
</dbReference>
<dbReference type="Gene3D" id="1.10.3210.10">
    <property type="entry name" value="Hypothetical protein af1432"/>
    <property type="match status" value="2"/>
</dbReference>
<comment type="caution">
    <text evidence="2">The sequence shown here is derived from an EMBL/GenBank/DDBJ whole genome shotgun (WGS) entry which is preliminary data.</text>
</comment>
<reference evidence="2 3" key="1">
    <citation type="submission" date="2019-11" db="EMBL/GenBank/DDBJ databases">
        <title>Genome sequence of Deinococcus xianganensis Y35, AI-2 producing algicidal bacterium, isolated from lake water.</title>
        <authorList>
            <person name="Li Y."/>
        </authorList>
    </citation>
    <scope>NUCLEOTIDE SEQUENCE [LARGE SCALE GENOMIC DNA]</scope>
    <source>
        <strain evidence="2 3">Y35</strain>
    </source>
</reference>
<dbReference type="EMBL" id="WVHK01000017">
    <property type="protein sequence ID" value="MXV19329.1"/>
    <property type="molecule type" value="Genomic_DNA"/>
</dbReference>
<name>A0A6I4YAE3_9DEIO</name>
<keyword evidence="3" id="KW-1185">Reference proteome</keyword>
<accession>A0A6I4YAE3</accession>
<dbReference type="Pfam" id="PF13487">
    <property type="entry name" value="HD_5"/>
    <property type="match status" value="2"/>
</dbReference>
<evidence type="ECO:0000313" key="2">
    <source>
        <dbReference type="EMBL" id="MXV19329.1"/>
    </source>
</evidence>
<dbReference type="CDD" id="cd00077">
    <property type="entry name" value="HDc"/>
    <property type="match status" value="1"/>
</dbReference>
<protein>
    <submittedName>
        <fullName evidence="2">HD domain-containing protein</fullName>
    </submittedName>
</protein>
<dbReference type="PANTHER" id="PTHR45228:SF8">
    <property type="entry name" value="TWO-COMPONENT RESPONSE REGULATOR-RELATED"/>
    <property type="match status" value="1"/>
</dbReference>
<proteinExistence type="predicted"/>
<dbReference type="Gene3D" id="3.30.450.40">
    <property type="match status" value="1"/>
</dbReference>
<gene>
    <name evidence="2" type="ORF">GLX28_06735</name>
</gene>
<dbReference type="InterPro" id="IPR006675">
    <property type="entry name" value="HDIG_dom"/>
</dbReference>
<dbReference type="NCBIfam" id="TIGR00277">
    <property type="entry name" value="HDIG"/>
    <property type="match status" value="1"/>
</dbReference>
<feature type="domain" description="HD-GYP" evidence="1">
    <location>
        <begin position="185"/>
        <end position="381"/>
    </location>
</feature>